<evidence type="ECO:0000313" key="1">
    <source>
        <dbReference type="EMBL" id="TNN24145.1"/>
    </source>
</evidence>
<name>A0A4Z2E5U4_9TELE</name>
<sequence length="83" mass="9198">MAPAYMAHNATRLLTRFSGDRDVLLCRPAEEGRRVTRGSLHDQLQLERGGITLCTSSRGTGGEDVYHSISFPCHKLTVTINRV</sequence>
<reference evidence="1 2" key="1">
    <citation type="submission" date="2019-03" db="EMBL/GenBank/DDBJ databases">
        <title>First draft genome of Liparis tanakae, snailfish: a comprehensive survey of snailfish specific genes.</title>
        <authorList>
            <person name="Kim W."/>
            <person name="Song I."/>
            <person name="Jeong J.-H."/>
            <person name="Kim D."/>
            <person name="Kim S."/>
            <person name="Ryu S."/>
            <person name="Song J.Y."/>
            <person name="Lee S.K."/>
        </authorList>
    </citation>
    <scope>NUCLEOTIDE SEQUENCE [LARGE SCALE GENOMIC DNA]</scope>
    <source>
        <tissue evidence="1">Muscle</tissue>
    </source>
</reference>
<keyword evidence="2" id="KW-1185">Reference proteome</keyword>
<protein>
    <submittedName>
        <fullName evidence="1">Uncharacterized protein</fullName>
    </submittedName>
</protein>
<dbReference type="Proteomes" id="UP000314294">
    <property type="component" value="Unassembled WGS sequence"/>
</dbReference>
<comment type="caution">
    <text evidence="1">The sequence shown here is derived from an EMBL/GenBank/DDBJ whole genome shotgun (WGS) entry which is preliminary data.</text>
</comment>
<dbReference type="AlphaFoldDB" id="A0A4Z2E5U4"/>
<accession>A0A4Z2E5U4</accession>
<proteinExistence type="predicted"/>
<organism evidence="1 2">
    <name type="scientific">Liparis tanakae</name>
    <name type="common">Tanaka's snailfish</name>
    <dbReference type="NCBI Taxonomy" id="230148"/>
    <lineage>
        <taxon>Eukaryota</taxon>
        <taxon>Metazoa</taxon>
        <taxon>Chordata</taxon>
        <taxon>Craniata</taxon>
        <taxon>Vertebrata</taxon>
        <taxon>Euteleostomi</taxon>
        <taxon>Actinopterygii</taxon>
        <taxon>Neopterygii</taxon>
        <taxon>Teleostei</taxon>
        <taxon>Neoteleostei</taxon>
        <taxon>Acanthomorphata</taxon>
        <taxon>Eupercaria</taxon>
        <taxon>Perciformes</taxon>
        <taxon>Cottioidei</taxon>
        <taxon>Cottales</taxon>
        <taxon>Liparidae</taxon>
        <taxon>Liparis</taxon>
    </lineage>
</organism>
<evidence type="ECO:0000313" key="2">
    <source>
        <dbReference type="Proteomes" id="UP000314294"/>
    </source>
</evidence>
<gene>
    <name evidence="1" type="ORF">EYF80_065732</name>
</gene>
<dbReference type="EMBL" id="SRLO01016288">
    <property type="protein sequence ID" value="TNN24145.1"/>
    <property type="molecule type" value="Genomic_DNA"/>
</dbReference>